<feature type="domain" description="IstB-like ATP-binding" evidence="1">
    <location>
        <begin position="4"/>
        <end position="45"/>
    </location>
</feature>
<dbReference type="AlphaFoldDB" id="D4ZH14"/>
<organism evidence="2 3">
    <name type="scientific">Shewanella violacea (strain JCM 10179 / CIP 106290 / LMG 19151 / DSS12)</name>
    <dbReference type="NCBI Taxonomy" id="637905"/>
    <lineage>
        <taxon>Bacteria</taxon>
        <taxon>Pseudomonadati</taxon>
        <taxon>Pseudomonadota</taxon>
        <taxon>Gammaproteobacteria</taxon>
        <taxon>Alteromonadales</taxon>
        <taxon>Shewanellaceae</taxon>
        <taxon>Shewanella</taxon>
    </lineage>
</organism>
<evidence type="ECO:0000259" key="1">
    <source>
        <dbReference type="Pfam" id="PF01695"/>
    </source>
</evidence>
<dbReference type="EMBL" id="AP011177">
    <property type="protein sequence ID" value="BAJ00963.1"/>
    <property type="molecule type" value="Genomic_DNA"/>
</dbReference>
<proteinExistence type="predicted"/>
<reference evidence="3" key="1">
    <citation type="journal article" date="2010" name="Mol. Biosyst.">
        <title>Complete genome sequence and comparative analysis of Shewanella violacea, a psychrophilic and piezophilic bacterium from deep sea floor sediments.</title>
        <authorList>
            <person name="Aono E."/>
            <person name="Baba T."/>
            <person name="Ara T."/>
            <person name="Nishi T."/>
            <person name="Nakamichi T."/>
            <person name="Inamoto E."/>
            <person name="Toyonaga H."/>
            <person name="Hasegawa M."/>
            <person name="Takai Y."/>
            <person name="Okumura Y."/>
            <person name="Baba M."/>
            <person name="Tomita M."/>
            <person name="Kato C."/>
            <person name="Oshima T."/>
            <person name="Nakasone K."/>
            <person name="Mori H."/>
        </authorList>
    </citation>
    <scope>NUCLEOTIDE SEQUENCE [LARGE SCALE GENOMIC DNA]</scope>
    <source>
        <strain evidence="3">JCM 10179 / CIP 106290 / LMG 19151 / DSS12</strain>
    </source>
</reference>
<dbReference type="STRING" id="637905.SVI_0992"/>
<dbReference type="Gene3D" id="3.40.50.300">
    <property type="entry name" value="P-loop containing nucleotide triphosphate hydrolases"/>
    <property type="match status" value="1"/>
</dbReference>
<dbReference type="eggNOG" id="COG1484">
    <property type="taxonomic scope" value="Bacteria"/>
</dbReference>
<accession>D4ZH14</accession>
<dbReference type="HOGENOM" id="CLU_215903_0_0_6"/>
<evidence type="ECO:0000313" key="2">
    <source>
        <dbReference type="EMBL" id="BAJ00963.1"/>
    </source>
</evidence>
<dbReference type="KEGG" id="svo:SVI_0992"/>
<sequence length="46" mass="5412">MMALSIKEWYHMISNATIADVLLDRLIHNYHRIELGGESMRKRIKG</sequence>
<gene>
    <name evidence="2" type="ordered locus">SVI_0992</name>
</gene>
<dbReference type="InterPro" id="IPR002611">
    <property type="entry name" value="IstB_ATP-bd"/>
</dbReference>
<evidence type="ECO:0000313" key="3">
    <source>
        <dbReference type="Proteomes" id="UP000002350"/>
    </source>
</evidence>
<keyword evidence="3" id="KW-1185">Reference proteome</keyword>
<dbReference type="Proteomes" id="UP000002350">
    <property type="component" value="Chromosome"/>
</dbReference>
<dbReference type="GO" id="GO:0005524">
    <property type="term" value="F:ATP binding"/>
    <property type="evidence" value="ECO:0007669"/>
    <property type="project" value="InterPro"/>
</dbReference>
<dbReference type="InterPro" id="IPR027417">
    <property type="entry name" value="P-loop_NTPase"/>
</dbReference>
<dbReference type="Pfam" id="PF01695">
    <property type="entry name" value="IstB_IS21"/>
    <property type="match status" value="1"/>
</dbReference>
<protein>
    <recommendedName>
        <fullName evidence="1">IstB-like ATP-binding domain-containing protein</fullName>
    </recommendedName>
</protein>
<name>D4ZH14_SHEVD</name>